<reference evidence="1" key="1">
    <citation type="submission" date="2014-11" db="EMBL/GenBank/DDBJ databases">
        <authorList>
            <person name="Amaro Gonzalez C."/>
        </authorList>
    </citation>
    <scope>NUCLEOTIDE SEQUENCE</scope>
</reference>
<dbReference type="AlphaFoldDB" id="A0A0E9X033"/>
<dbReference type="EMBL" id="GBXM01012781">
    <property type="protein sequence ID" value="JAH95796.1"/>
    <property type="molecule type" value="Transcribed_RNA"/>
</dbReference>
<proteinExistence type="predicted"/>
<protein>
    <submittedName>
        <fullName evidence="1">Uncharacterized protein</fullName>
    </submittedName>
</protein>
<accession>A0A0E9X033</accession>
<organism evidence="1">
    <name type="scientific">Anguilla anguilla</name>
    <name type="common">European freshwater eel</name>
    <name type="synonym">Muraena anguilla</name>
    <dbReference type="NCBI Taxonomy" id="7936"/>
    <lineage>
        <taxon>Eukaryota</taxon>
        <taxon>Metazoa</taxon>
        <taxon>Chordata</taxon>
        <taxon>Craniata</taxon>
        <taxon>Vertebrata</taxon>
        <taxon>Euteleostomi</taxon>
        <taxon>Actinopterygii</taxon>
        <taxon>Neopterygii</taxon>
        <taxon>Teleostei</taxon>
        <taxon>Anguilliformes</taxon>
        <taxon>Anguillidae</taxon>
        <taxon>Anguilla</taxon>
    </lineage>
</organism>
<name>A0A0E9X033_ANGAN</name>
<sequence>MKTVLCNCDSVTVYCHSLFNLTSMLFIMKTKFQDPDELKSVTHQPFSLRTNQFLFNSDCTVESSCLIGFHCGPASF</sequence>
<evidence type="ECO:0000313" key="1">
    <source>
        <dbReference type="EMBL" id="JAH95796.1"/>
    </source>
</evidence>
<reference evidence="1" key="2">
    <citation type="journal article" date="2015" name="Fish Shellfish Immunol.">
        <title>Early steps in the European eel (Anguilla anguilla)-Vibrio vulnificus interaction in the gills: Role of the RtxA13 toxin.</title>
        <authorList>
            <person name="Callol A."/>
            <person name="Pajuelo D."/>
            <person name="Ebbesson L."/>
            <person name="Teles M."/>
            <person name="MacKenzie S."/>
            <person name="Amaro C."/>
        </authorList>
    </citation>
    <scope>NUCLEOTIDE SEQUENCE</scope>
</reference>